<keyword evidence="2" id="KW-0812">Transmembrane</keyword>
<evidence type="ECO:0000256" key="1">
    <source>
        <dbReference type="SAM" id="MobiDB-lite"/>
    </source>
</evidence>
<name>A0AAN9Z4Q8_9ORTH</name>
<feature type="compositionally biased region" description="Gly residues" evidence="1">
    <location>
        <begin position="29"/>
        <end position="39"/>
    </location>
</feature>
<feature type="compositionally biased region" description="Basic and acidic residues" evidence="1">
    <location>
        <begin position="8"/>
        <end position="21"/>
    </location>
</feature>
<protein>
    <submittedName>
        <fullName evidence="3">Uncharacterized protein</fullName>
    </submittedName>
</protein>
<reference evidence="3 4" key="1">
    <citation type="submission" date="2024-03" db="EMBL/GenBank/DDBJ databases">
        <title>The genome assembly and annotation of the cricket Gryllus longicercus Weissman &amp; Gray.</title>
        <authorList>
            <person name="Szrajer S."/>
            <person name="Gray D."/>
            <person name="Ylla G."/>
        </authorList>
    </citation>
    <scope>NUCLEOTIDE SEQUENCE [LARGE SCALE GENOMIC DNA]</scope>
    <source>
        <strain evidence="3">DAG 2021-001</strain>
        <tissue evidence="3">Whole body minus gut</tissue>
    </source>
</reference>
<organism evidence="3 4">
    <name type="scientific">Gryllus longicercus</name>
    <dbReference type="NCBI Taxonomy" id="2509291"/>
    <lineage>
        <taxon>Eukaryota</taxon>
        <taxon>Metazoa</taxon>
        <taxon>Ecdysozoa</taxon>
        <taxon>Arthropoda</taxon>
        <taxon>Hexapoda</taxon>
        <taxon>Insecta</taxon>
        <taxon>Pterygota</taxon>
        <taxon>Neoptera</taxon>
        <taxon>Polyneoptera</taxon>
        <taxon>Orthoptera</taxon>
        <taxon>Ensifera</taxon>
        <taxon>Gryllidea</taxon>
        <taxon>Grylloidea</taxon>
        <taxon>Gryllidae</taxon>
        <taxon>Gryllinae</taxon>
        <taxon>Gryllus</taxon>
    </lineage>
</organism>
<proteinExistence type="predicted"/>
<comment type="caution">
    <text evidence="3">The sequence shown here is derived from an EMBL/GenBank/DDBJ whole genome shotgun (WGS) entry which is preliminary data.</text>
</comment>
<evidence type="ECO:0000313" key="4">
    <source>
        <dbReference type="Proteomes" id="UP001378592"/>
    </source>
</evidence>
<feature type="region of interest" description="Disordered" evidence="1">
    <location>
        <begin position="1"/>
        <end position="78"/>
    </location>
</feature>
<dbReference type="AlphaFoldDB" id="A0AAN9Z4Q8"/>
<feature type="compositionally biased region" description="Low complexity" evidence="1">
    <location>
        <begin position="50"/>
        <end position="65"/>
    </location>
</feature>
<gene>
    <name evidence="3" type="ORF">R5R35_005893</name>
</gene>
<accession>A0AAN9Z4Q8</accession>
<sequence length="149" mass="15520">MIEEDLKEMENAGFERDDVRRGCCSPGSAGVGVGGGGGSSSSTVEMSEVPAAAAGTAAGAGSLSASPPPSPLHAIAPPQHAINGNGVLTCSEHCTSLHMQHQKYYREKGEPPAPESPWHHLKTIFLVGTLVFLALWVLVYTLLSQLSVL</sequence>
<dbReference type="Proteomes" id="UP001378592">
    <property type="component" value="Unassembled WGS sequence"/>
</dbReference>
<evidence type="ECO:0000313" key="3">
    <source>
        <dbReference type="EMBL" id="KAK7794920.1"/>
    </source>
</evidence>
<evidence type="ECO:0000256" key="2">
    <source>
        <dbReference type="SAM" id="Phobius"/>
    </source>
</evidence>
<feature type="transmembrane region" description="Helical" evidence="2">
    <location>
        <begin position="124"/>
        <end position="143"/>
    </location>
</feature>
<dbReference type="EMBL" id="JAZDUA010000310">
    <property type="protein sequence ID" value="KAK7794920.1"/>
    <property type="molecule type" value="Genomic_DNA"/>
</dbReference>
<keyword evidence="2" id="KW-0472">Membrane</keyword>
<keyword evidence="2" id="KW-1133">Transmembrane helix</keyword>
<keyword evidence="4" id="KW-1185">Reference proteome</keyword>